<dbReference type="AlphaFoldDB" id="A0A117RHR0"/>
<sequence>MMLSVLGSAHPWCRQWQTSEKWSPKSSVRSRTPELADMARAGAAISTVDQTSGEKAEAELPSSRAQDDSCQFLL</sequence>
<evidence type="ECO:0000313" key="2">
    <source>
        <dbReference type="EMBL" id="KUN91425.1"/>
    </source>
</evidence>
<protein>
    <submittedName>
        <fullName evidence="2">Uncharacterized protein</fullName>
    </submittedName>
</protein>
<name>A0A117RHR0_9ACTN</name>
<evidence type="ECO:0000313" key="3">
    <source>
        <dbReference type="Proteomes" id="UP000053429"/>
    </source>
</evidence>
<organism evidence="2 3">
    <name type="scientific">Streptomyces caeruleatus</name>
    <dbReference type="NCBI Taxonomy" id="661399"/>
    <lineage>
        <taxon>Bacteria</taxon>
        <taxon>Bacillati</taxon>
        <taxon>Actinomycetota</taxon>
        <taxon>Actinomycetes</taxon>
        <taxon>Kitasatosporales</taxon>
        <taxon>Streptomycetaceae</taxon>
        <taxon>Streptomyces</taxon>
    </lineage>
</organism>
<reference evidence="2 3" key="1">
    <citation type="submission" date="2015-10" db="EMBL/GenBank/DDBJ databases">
        <title>Draft genome sequence of Streptomyces caeruleatus NRRL B-24802, type strain for the species Streptomyces caeruleatus.</title>
        <authorList>
            <person name="Ruckert C."/>
            <person name="Winkler A."/>
            <person name="Kalinowski J."/>
            <person name="Kampfer P."/>
            <person name="Glaeser S."/>
        </authorList>
    </citation>
    <scope>NUCLEOTIDE SEQUENCE [LARGE SCALE GENOMIC DNA]</scope>
    <source>
        <strain evidence="2 3">NRRL B-24802</strain>
    </source>
</reference>
<dbReference type="Proteomes" id="UP000053429">
    <property type="component" value="Unassembled WGS sequence"/>
</dbReference>
<comment type="caution">
    <text evidence="2">The sequence shown here is derived from an EMBL/GenBank/DDBJ whole genome shotgun (WGS) entry which is preliminary data.</text>
</comment>
<feature type="region of interest" description="Disordered" evidence="1">
    <location>
        <begin position="45"/>
        <end position="74"/>
    </location>
</feature>
<keyword evidence="3" id="KW-1185">Reference proteome</keyword>
<gene>
    <name evidence="2" type="ORF">AQJ67_42430</name>
</gene>
<accession>A0A117RHR0</accession>
<dbReference type="EMBL" id="LMWY01000065">
    <property type="protein sequence ID" value="KUN91425.1"/>
    <property type="molecule type" value="Genomic_DNA"/>
</dbReference>
<evidence type="ECO:0000256" key="1">
    <source>
        <dbReference type="SAM" id="MobiDB-lite"/>
    </source>
</evidence>
<proteinExistence type="predicted"/>